<name>A0A0E0C0I6_9ORYZ</name>
<evidence type="ECO:0000313" key="3">
    <source>
        <dbReference type="Proteomes" id="UP000008021"/>
    </source>
</evidence>
<dbReference type="Proteomes" id="UP000008021">
    <property type="component" value="Chromosome 1"/>
</dbReference>
<accession>A0A0E0C0I6</accession>
<feature type="region of interest" description="Disordered" evidence="1">
    <location>
        <begin position="1"/>
        <end position="67"/>
    </location>
</feature>
<reference evidence="2" key="1">
    <citation type="submission" date="2015-04" db="UniProtKB">
        <authorList>
            <consortium name="EnsemblPlants"/>
        </authorList>
    </citation>
    <scope>IDENTIFICATION</scope>
</reference>
<reference evidence="2" key="2">
    <citation type="submission" date="2018-05" db="EMBL/GenBank/DDBJ databases">
        <title>OmerRS3 (Oryza meridionalis Reference Sequence Version 3).</title>
        <authorList>
            <person name="Zhang J."/>
            <person name="Kudrna D."/>
            <person name="Lee S."/>
            <person name="Talag J."/>
            <person name="Welchert J."/>
            <person name="Wing R.A."/>
        </authorList>
    </citation>
    <scope>NUCLEOTIDE SEQUENCE [LARGE SCALE GENOMIC DNA]</scope>
    <source>
        <strain evidence="2">cv. OR44</strain>
    </source>
</reference>
<sequence length="135" mass="13751">MTTVHVMADNSAKDDKSGRDSLGATPLPGDNKGGSFRTPGLGSSSGSVPTPAHQKTSAVVAVSPSHGGGCDHRVARVAMLASLPPISSPLLFFLPATTRQPGEEEDGNSFTLAETNLSNGRADRLGPSRVSLLGS</sequence>
<protein>
    <submittedName>
        <fullName evidence="2">Uncharacterized protein</fullName>
    </submittedName>
</protein>
<dbReference type="HOGENOM" id="CLU_1889037_0_0_1"/>
<dbReference type="Gramene" id="OMERI01G10680.1">
    <property type="protein sequence ID" value="OMERI01G10680.1"/>
    <property type="gene ID" value="OMERI01G10680"/>
</dbReference>
<feature type="compositionally biased region" description="Polar residues" evidence="1">
    <location>
        <begin position="41"/>
        <end position="57"/>
    </location>
</feature>
<organism evidence="2">
    <name type="scientific">Oryza meridionalis</name>
    <dbReference type="NCBI Taxonomy" id="40149"/>
    <lineage>
        <taxon>Eukaryota</taxon>
        <taxon>Viridiplantae</taxon>
        <taxon>Streptophyta</taxon>
        <taxon>Embryophyta</taxon>
        <taxon>Tracheophyta</taxon>
        <taxon>Spermatophyta</taxon>
        <taxon>Magnoliopsida</taxon>
        <taxon>Liliopsida</taxon>
        <taxon>Poales</taxon>
        <taxon>Poaceae</taxon>
        <taxon>BOP clade</taxon>
        <taxon>Oryzoideae</taxon>
        <taxon>Oryzeae</taxon>
        <taxon>Oryzinae</taxon>
        <taxon>Oryza</taxon>
    </lineage>
</organism>
<evidence type="ECO:0000256" key="1">
    <source>
        <dbReference type="SAM" id="MobiDB-lite"/>
    </source>
</evidence>
<proteinExistence type="predicted"/>
<feature type="compositionally biased region" description="Polar residues" evidence="1">
    <location>
        <begin position="108"/>
        <end position="119"/>
    </location>
</feature>
<feature type="region of interest" description="Disordered" evidence="1">
    <location>
        <begin position="97"/>
        <end position="135"/>
    </location>
</feature>
<dbReference type="AlphaFoldDB" id="A0A0E0C0I6"/>
<evidence type="ECO:0000313" key="2">
    <source>
        <dbReference type="EnsemblPlants" id="OMERI01G10680.1"/>
    </source>
</evidence>
<keyword evidence="3" id="KW-1185">Reference proteome</keyword>
<dbReference type="EnsemblPlants" id="OMERI01G10680.1">
    <property type="protein sequence ID" value="OMERI01G10680.1"/>
    <property type="gene ID" value="OMERI01G10680"/>
</dbReference>